<dbReference type="InterPro" id="IPR025101">
    <property type="entry name" value="DUF4012"/>
</dbReference>
<gene>
    <name evidence="2" type="ORF">DCE93_10360</name>
</gene>
<accession>A0A2S0WXH7</accession>
<protein>
    <recommendedName>
        <fullName evidence="4">DUF4012 domain-containing protein</fullName>
    </recommendedName>
</protein>
<dbReference type="AlphaFoldDB" id="A0A2S0WXH7"/>
<keyword evidence="1" id="KW-0812">Transmembrane</keyword>
<evidence type="ECO:0000313" key="2">
    <source>
        <dbReference type="EMBL" id="AWB96012.1"/>
    </source>
</evidence>
<sequence>MGTRRIERRTALVRRPVFWIPLLIVALFIVGIGVAFATLVPRALDARDLLQAAPPLVVEVQEKVLAGDTQGATRAAAELSEITAAARQQTSGRLWLSLEWVPFAGPNLHAVRMAASSVDLLAQKTVVPAASLGLDALKPADGRVDLAEVDAIGATVTGAVEAVSEATAMLGTVDRSLLVPDVAAGVDRIDDAVASARRLLGPAEDVVAALPGMLGADGPRDILFLFQNNGEVMPRGGTIGSLAQMRVENGAISLVAQSSASARDMPMYTQDVVPIAPEVRAVFPFGLGRYVQSLTLTPRFSLTAEIAREMWNRTHGVQVDAVIAIDTVALSYFLDATGPIDLPGGLQLTSSNAVPVLLGDLYQQFEPYEVDAINQAFAATTMSRLLSGTVGVRELISVLTRAADEHRVLVWSDRAAEQALIEGSHLEGEPPTSVTDADGFGVYFADWTPGKMQRFMTQRVGLAQAVCSTGDRRVRLSVTLGNSVDPALVSDLPAYVTGDGRATKIGSMRVEVLSYALPGYRLVGQTADGPAEAVRAGTDGEFGVAQQTVTIGPQQTRTLTFDYLATEPAEVALVADVTPVVNPTQVVSDSLDCALLGNG</sequence>
<proteinExistence type="predicted"/>
<dbReference type="RefSeq" id="WP_108595818.1">
    <property type="nucleotide sequence ID" value="NZ_CP028913.1"/>
</dbReference>
<keyword evidence="1" id="KW-0472">Membrane</keyword>
<dbReference type="Pfam" id="PF13196">
    <property type="entry name" value="DUF4012"/>
    <property type="match status" value="1"/>
</dbReference>
<keyword evidence="1" id="KW-1133">Transmembrane helix</keyword>
<name>A0A2S0WXH7_9MICO</name>
<dbReference type="Proteomes" id="UP000244729">
    <property type="component" value="Chromosome"/>
</dbReference>
<reference evidence="2 3" key="1">
    <citation type="submission" date="2018-04" db="EMBL/GenBank/DDBJ databases">
        <authorList>
            <person name="Li J."/>
        </authorList>
    </citation>
    <scope>NUCLEOTIDE SEQUENCE [LARGE SCALE GENOMIC DNA]</scope>
    <source>
        <strain evidence="3">30A</strain>
    </source>
</reference>
<dbReference type="EMBL" id="CP028913">
    <property type="protein sequence ID" value="AWB96012.1"/>
    <property type="molecule type" value="Genomic_DNA"/>
</dbReference>
<organism evidence="2 3">
    <name type="scientific">Agromyces badenianii</name>
    <dbReference type="NCBI Taxonomy" id="2080742"/>
    <lineage>
        <taxon>Bacteria</taxon>
        <taxon>Bacillati</taxon>
        <taxon>Actinomycetota</taxon>
        <taxon>Actinomycetes</taxon>
        <taxon>Micrococcales</taxon>
        <taxon>Microbacteriaceae</taxon>
        <taxon>Agromyces</taxon>
    </lineage>
</organism>
<dbReference type="OrthoDB" id="3203519at2"/>
<keyword evidence="3" id="KW-1185">Reference proteome</keyword>
<evidence type="ECO:0008006" key="4">
    <source>
        <dbReference type="Google" id="ProtNLM"/>
    </source>
</evidence>
<dbReference type="KEGG" id="agm:DCE93_10360"/>
<evidence type="ECO:0000313" key="3">
    <source>
        <dbReference type="Proteomes" id="UP000244729"/>
    </source>
</evidence>
<feature type="transmembrane region" description="Helical" evidence="1">
    <location>
        <begin position="20"/>
        <end position="40"/>
    </location>
</feature>
<evidence type="ECO:0000256" key="1">
    <source>
        <dbReference type="SAM" id="Phobius"/>
    </source>
</evidence>